<evidence type="ECO:0000256" key="1">
    <source>
        <dbReference type="ARBA" id="ARBA00022679"/>
    </source>
</evidence>
<gene>
    <name evidence="4" type="ORF">MYP_2180</name>
</gene>
<dbReference type="OrthoDB" id="9801609at2"/>
<accession>A0A098LEU1</accession>
<dbReference type="CDD" id="cd03809">
    <property type="entry name" value="GT4_MtfB-like"/>
    <property type="match status" value="1"/>
</dbReference>
<dbReference type="Pfam" id="PF13439">
    <property type="entry name" value="Glyco_transf_4"/>
    <property type="match status" value="1"/>
</dbReference>
<dbReference type="GO" id="GO:0016757">
    <property type="term" value="F:glycosyltransferase activity"/>
    <property type="evidence" value="ECO:0007669"/>
    <property type="project" value="InterPro"/>
</dbReference>
<proteinExistence type="predicted"/>
<keyword evidence="1 4" id="KW-0808">Transferase</keyword>
<feature type="domain" description="Glycosyltransferase subfamily 4-like N-terminal" evidence="3">
    <location>
        <begin position="17"/>
        <end position="172"/>
    </location>
</feature>
<evidence type="ECO:0000259" key="2">
    <source>
        <dbReference type="Pfam" id="PF00534"/>
    </source>
</evidence>
<dbReference type="AlphaFoldDB" id="A0A098LEU1"/>
<dbReference type="STRING" id="153721.MYP_2180"/>
<dbReference type="RefSeq" id="WP_045463826.1">
    <property type="nucleotide sequence ID" value="NZ_BBLT01000004.1"/>
</dbReference>
<dbReference type="PANTHER" id="PTHR46401">
    <property type="entry name" value="GLYCOSYLTRANSFERASE WBBK-RELATED"/>
    <property type="match status" value="1"/>
</dbReference>
<sequence>MKIAVNTRFLLKDKLEGIGTFTFEVLQRMVKNHPEHEFIFLFDRPYHKQFLFADNVKPIQLFPPARHPFLWFWWFELSVPKVLKEEKCDLFISTDGFNSLRSETPSLIVMHDLAYEHTRGGLSYLIYKYLKWFGPRYARKASRIISVSEYSKQDIVKLYKIEPSKIDVVGNAAHGESFYPITLSKQEECRKTYSKGKPYFIFVGALHPRKNILNLLKAFAEFKSMKPNDTRLMIVGRKGWGTKEIFETLESNPFKDDIIFTGRVSNEEYRHLLGAALALTYVPFIEGFGIPILEAQKCDCPVITSNVTSMPEVAGDSAILVDPYSVSSIAEGLYQMAFDQDKRQELIEKGRVNCERYSWDNSAELFWKSVEKSLA</sequence>
<organism evidence="4 5">
    <name type="scientific">Sporocytophaga myxococcoides</name>
    <dbReference type="NCBI Taxonomy" id="153721"/>
    <lineage>
        <taxon>Bacteria</taxon>
        <taxon>Pseudomonadati</taxon>
        <taxon>Bacteroidota</taxon>
        <taxon>Cytophagia</taxon>
        <taxon>Cytophagales</taxon>
        <taxon>Cytophagaceae</taxon>
        <taxon>Sporocytophaga</taxon>
    </lineage>
</organism>
<dbReference type="GO" id="GO:0009103">
    <property type="term" value="P:lipopolysaccharide biosynthetic process"/>
    <property type="evidence" value="ECO:0007669"/>
    <property type="project" value="TreeGrafter"/>
</dbReference>
<dbReference type="Gene3D" id="3.40.50.2000">
    <property type="entry name" value="Glycogen Phosphorylase B"/>
    <property type="match status" value="2"/>
</dbReference>
<dbReference type="EMBL" id="BBLT01000004">
    <property type="protein sequence ID" value="GAL84952.1"/>
    <property type="molecule type" value="Genomic_DNA"/>
</dbReference>
<comment type="caution">
    <text evidence="4">The sequence shown here is derived from an EMBL/GenBank/DDBJ whole genome shotgun (WGS) entry which is preliminary data.</text>
</comment>
<evidence type="ECO:0000313" key="5">
    <source>
        <dbReference type="Proteomes" id="UP000030185"/>
    </source>
</evidence>
<dbReference type="PANTHER" id="PTHR46401:SF2">
    <property type="entry name" value="GLYCOSYLTRANSFERASE WBBK-RELATED"/>
    <property type="match status" value="1"/>
</dbReference>
<dbReference type="SUPFAM" id="SSF53756">
    <property type="entry name" value="UDP-Glycosyltransferase/glycogen phosphorylase"/>
    <property type="match status" value="1"/>
</dbReference>
<reference evidence="4 5" key="1">
    <citation type="submission" date="2014-09" db="EMBL/GenBank/DDBJ databases">
        <title>Sporocytophaga myxococcoides PG-01 genome sequencing.</title>
        <authorList>
            <person name="Liu L."/>
            <person name="Gao P.J."/>
            <person name="Chen G.J."/>
            <person name="Wang L.S."/>
        </authorList>
    </citation>
    <scope>NUCLEOTIDE SEQUENCE [LARGE SCALE GENOMIC DNA]</scope>
    <source>
        <strain evidence="4 5">PG-01</strain>
    </source>
</reference>
<evidence type="ECO:0000313" key="4">
    <source>
        <dbReference type="EMBL" id="GAL84952.1"/>
    </source>
</evidence>
<dbReference type="Pfam" id="PF00534">
    <property type="entry name" value="Glycos_transf_1"/>
    <property type="match status" value="1"/>
</dbReference>
<name>A0A098LEU1_9BACT</name>
<dbReference type="Proteomes" id="UP000030185">
    <property type="component" value="Unassembled WGS sequence"/>
</dbReference>
<dbReference type="InterPro" id="IPR001296">
    <property type="entry name" value="Glyco_trans_1"/>
</dbReference>
<keyword evidence="5" id="KW-1185">Reference proteome</keyword>
<dbReference type="eggNOG" id="COG0438">
    <property type="taxonomic scope" value="Bacteria"/>
</dbReference>
<feature type="domain" description="Glycosyl transferase family 1" evidence="2">
    <location>
        <begin position="194"/>
        <end position="351"/>
    </location>
</feature>
<protein>
    <submittedName>
        <fullName evidence="4">A-glycosyltransferase</fullName>
    </submittedName>
</protein>
<evidence type="ECO:0000259" key="3">
    <source>
        <dbReference type="Pfam" id="PF13439"/>
    </source>
</evidence>
<dbReference type="InterPro" id="IPR028098">
    <property type="entry name" value="Glyco_trans_4-like_N"/>
</dbReference>